<reference evidence="2" key="1">
    <citation type="journal article" date="2019" name="Int. J. Syst. Evol. Microbiol.">
        <title>The Global Catalogue of Microorganisms (GCM) 10K type strain sequencing project: providing services to taxonomists for standard genome sequencing and annotation.</title>
        <authorList>
            <consortium name="The Broad Institute Genomics Platform"/>
            <consortium name="The Broad Institute Genome Sequencing Center for Infectious Disease"/>
            <person name="Wu L."/>
            <person name="Ma J."/>
        </authorList>
    </citation>
    <scope>NUCLEOTIDE SEQUENCE [LARGE SCALE GENOMIC DNA]</scope>
    <source>
        <strain evidence="2">JCM 17388</strain>
    </source>
</reference>
<comment type="caution">
    <text evidence="1">The sequence shown here is derived from an EMBL/GenBank/DDBJ whole genome shotgun (WGS) entry which is preliminary data.</text>
</comment>
<dbReference type="EMBL" id="BAABAQ010000007">
    <property type="protein sequence ID" value="GAA4195596.1"/>
    <property type="molecule type" value="Genomic_DNA"/>
</dbReference>
<evidence type="ECO:0000313" key="2">
    <source>
        <dbReference type="Proteomes" id="UP001501251"/>
    </source>
</evidence>
<keyword evidence="2" id="KW-1185">Reference proteome</keyword>
<organism evidence="1 2">
    <name type="scientific">Streptosporangium oxazolinicum</name>
    <dbReference type="NCBI Taxonomy" id="909287"/>
    <lineage>
        <taxon>Bacteria</taxon>
        <taxon>Bacillati</taxon>
        <taxon>Actinomycetota</taxon>
        <taxon>Actinomycetes</taxon>
        <taxon>Streptosporangiales</taxon>
        <taxon>Streptosporangiaceae</taxon>
        <taxon>Streptosporangium</taxon>
    </lineage>
</organism>
<evidence type="ECO:0000313" key="1">
    <source>
        <dbReference type="EMBL" id="GAA4195596.1"/>
    </source>
</evidence>
<proteinExistence type="predicted"/>
<protein>
    <submittedName>
        <fullName evidence="1">Uncharacterized protein</fullName>
    </submittedName>
</protein>
<accession>A0ABP8B296</accession>
<dbReference type="RefSeq" id="WP_329082214.1">
    <property type="nucleotide sequence ID" value="NZ_BAABAQ010000007.1"/>
</dbReference>
<name>A0ABP8B296_9ACTN</name>
<dbReference type="Proteomes" id="UP001501251">
    <property type="component" value="Unassembled WGS sequence"/>
</dbReference>
<sequence length="46" mass="4911">MRLTIDVQRTATGHIAGTVESDDSAPPVPFHGVIELVTLLETHLDG</sequence>
<gene>
    <name evidence="1" type="ORF">GCM10022252_41700</name>
</gene>